<dbReference type="AlphaFoldDB" id="A0A9Q8SRD2"/>
<dbReference type="RefSeq" id="XP_049143775.1">
    <property type="nucleotide sequence ID" value="XM_049286632.1"/>
</dbReference>
<dbReference type="EMBL" id="CP019476">
    <property type="protein sequence ID" value="UQC82152.1"/>
    <property type="molecule type" value="Genomic_DNA"/>
</dbReference>
<feature type="region of interest" description="Disordered" evidence="1">
    <location>
        <begin position="26"/>
        <end position="56"/>
    </location>
</feature>
<proteinExistence type="predicted"/>
<dbReference type="KEGG" id="clup:CLUP02_07638"/>
<evidence type="ECO:0000256" key="1">
    <source>
        <dbReference type="SAM" id="MobiDB-lite"/>
    </source>
</evidence>
<keyword evidence="3" id="KW-1185">Reference proteome</keyword>
<name>A0A9Q8SRD2_9PEZI</name>
<dbReference type="GeneID" id="73341642"/>
<protein>
    <submittedName>
        <fullName evidence="2">Uncharacterized protein</fullName>
    </submittedName>
</protein>
<gene>
    <name evidence="2" type="ORF">CLUP02_07638</name>
</gene>
<organism evidence="2 3">
    <name type="scientific">Colletotrichum lupini</name>
    <dbReference type="NCBI Taxonomy" id="145971"/>
    <lineage>
        <taxon>Eukaryota</taxon>
        <taxon>Fungi</taxon>
        <taxon>Dikarya</taxon>
        <taxon>Ascomycota</taxon>
        <taxon>Pezizomycotina</taxon>
        <taxon>Sordariomycetes</taxon>
        <taxon>Hypocreomycetidae</taxon>
        <taxon>Glomerellales</taxon>
        <taxon>Glomerellaceae</taxon>
        <taxon>Colletotrichum</taxon>
        <taxon>Colletotrichum acutatum species complex</taxon>
    </lineage>
</organism>
<reference evidence="2" key="1">
    <citation type="journal article" date="2021" name="Mol. Plant Microbe Interact.">
        <title>Complete Genome Sequence of the Plant-Pathogenic Fungus Colletotrichum lupini.</title>
        <authorList>
            <person name="Baroncelli R."/>
            <person name="Pensec F."/>
            <person name="Da Lio D."/>
            <person name="Boufleur T."/>
            <person name="Vicente I."/>
            <person name="Sarrocco S."/>
            <person name="Picot A."/>
            <person name="Baraldi E."/>
            <person name="Sukno S."/>
            <person name="Thon M."/>
            <person name="Le Floch G."/>
        </authorList>
    </citation>
    <scope>NUCLEOTIDE SEQUENCE</scope>
    <source>
        <strain evidence="2">IMI 504893</strain>
    </source>
</reference>
<evidence type="ECO:0000313" key="3">
    <source>
        <dbReference type="Proteomes" id="UP000830671"/>
    </source>
</evidence>
<feature type="compositionally biased region" description="Basic and acidic residues" evidence="1">
    <location>
        <begin position="35"/>
        <end position="56"/>
    </location>
</feature>
<dbReference type="Proteomes" id="UP000830671">
    <property type="component" value="Chromosome 4"/>
</dbReference>
<evidence type="ECO:0000313" key="2">
    <source>
        <dbReference type="EMBL" id="UQC82152.1"/>
    </source>
</evidence>
<accession>A0A9Q8SRD2</accession>
<sequence>MNWVYIASPTTENAIQQQKAKQLSSYLQAKKKAREPREGIRRQLETKDRRMARLRM</sequence>